<dbReference type="AlphaFoldDB" id="A0A3Q3AZW9"/>
<proteinExistence type="predicted"/>
<feature type="compositionally biased region" description="Polar residues" evidence="1">
    <location>
        <begin position="425"/>
        <end position="443"/>
    </location>
</feature>
<dbReference type="OMA" id="CDRDWEC"/>
<feature type="region of interest" description="Disordered" evidence="1">
    <location>
        <begin position="806"/>
        <end position="876"/>
    </location>
</feature>
<keyword evidence="3" id="KW-1185">Reference proteome</keyword>
<dbReference type="RefSeq" id="XP_017273397.1">
    <property type="nucleotide sequence ID" value="XM_017417908.3"/>
</dbReference>
<dbReference type="GO" id="GO:0005737">
    <property type="term" value="C:cytoplasm"/>
    <property type="evidence" value="ECO:0007669"/>
    <property type="project" value="TreeGrafter"/>
</dbReference>
<dbReference type="Ensembl" id="ENSKMAT00000022431.1">
    <property type="protein sequence ID" value="ENSKMAP00000022146.1"/>
    <property type="gene ID" value="ENSKMAG00000016449.1"/>
</dbReference>
<dbReference type="InterPro" id="IPR043442">
    <property type="entry name" value="Perm1"/>
</dbReference>
<feature type="compositionally biased region" description="Polar residues" evidence="1">
    <location>
        <begin position="400"/>
        <end position="411"/>
    </location>
</feature>
<name>A0A3Q3AZW9_KRYMA</name>
<dbReference type="KEGG" id="kmr:108236869"/>
<dbReference type="STRING" id="37003.ENSKMAP00000022146"/>
<feature type="region of interest" description="Disordered" evidence="1">
    <location>
        <begin position="277"/>
        <end position="323"/>
    </location>
</feature>
<dbReference type="CTD" id="569303"/>
<feature type="compositionally biased region" description="Basic and acidic residues" evidence="1">
    <location>
        <begin position="836"/>
        <end position="848"/>
    </location>
</feature>
<evidence type="ECO:0000313" key="2">
    <source>
        <dbReference type="Ensembl" id="ENSKMAP00000022146.1"/>
    </source>
</evidence>
<dbReference type="GO" id="GO:0014850">
    <property type="term" value="P:response to muscle activity"/>
    <property type="evidence" value="ECO:0007669"/>
    <property type="project" value="TreeGrafter"/>
</dbReference>
<dbReference type="GO" id="GO:0005634">
    <property type="term" value="C:nucleus"/>
    <property type="evidence" value="ECO:0007669"/>
    <property type="project" value="TreeGrafter"/>
</dbReference>
<sequence length="1271" mass="141210">MDDFEYSVEISDRDWKSFFAECEECSLLPPSLAGLDDSGMSDMDEHFLAQRMQRVASTPNFSENAPSVDSPPNCVGSPMERCFGKQGLGVDSILSGSEEDIHMQSINMFFERLKGLTEVQAGQEGVGNNKEVKQEEEHCGVGQEASGRTCPKLKALHDRDEVGAGKETNKPVNTIRNLNRKKVAEAESNLSSKPATCSNSVFSICKSAETELFVKEEPLMEIPRNEKTQWSQLHTSHEATPQSYKVEKGRSMDDINHEGLLKRQEIVSKKCSLREDHIPSQELSPSVSMKRKRRKKKRLSMEVDGDEESCERHVSAKQNDSKEELRTLKEGGARLGFSQETFNYLKEPPKNLMCFYTSNPAASSVLENLFAQDTKNEFPHSVSPSDSQNQHLPRSRDTDISSAENHSTNLRSETHLSEKDDDVTSAASSRANKATSVQACNKLQTEESTRSNPFSWLPVPLTEKGTEKSESKNKDVQTRDLYQFDRIRTSANNCENEENHSTPEVKSISLLPRGESHASRVEVGQNDKLSAAKSVLAAEAGNSGRDKCTPCQSEAEPQQQLENDCHNTNHGNTTLENTHLSASSTQQRACPFSDEISDEATCTNLKLDCINRPSICCLTENLSGEVTKQQIDCPIEAQTSNILAEKHTEVEKAQLEPSQILKLTSQSPETEVFLSEDLKPSPSDVTCVPCSCTLDTETVLSNSNENFTDMSASLCSSPTKHESVRAEQNTQILAKRDKDEATSGTTNQREPKSDFLSKAAEIVPASKTLDKPEKTENSVFAMSSFWNEMEKLTINDILGLKKLSKAAPPSPLPAVQESEETEVFPAADSGVFTPVEEPKPEQTPEKMTDSSLKSVSWESEPVPRSRGSDIYPESPALASVSDTSQTVLTETAQKCIRKIAKTVSVHNLQALESESFTSKCKKGAVQILEEQKSEQFEYLTENAAPMKDKESDFLPSSSTESYSISFTDIFQYLFGGKQSASSQSATEDKTSYYTSGNSVPETYDHFFSEFDSESFFYPLTTAEEKTKDKPVPIFSYSRSTTKSLQFPEAYEHFFASSSSDDSSVESEEEDNCSPMKVVSRFTRKASSTQLSKDMYEDFFTDRDLGEDFFSLKSLSFRKANFTAPADQNQKSNSLVPVRQSHRYTLKIGAPLNVTGDQDAMFPDPLLYHLEDRISKQLSQEPFRSDELQATVSDPRLDAPLLPLKQSDMCLVCIAFASWVLKTTNPQVGDAWKAVLLANVSALSAIRYLRKYVKVESASSERKSHQKALTDS</sequence>
<dbReference type="PANTHER" id="PTHR47282">
    <property type="entry name" value="PGC-1 AND ERR-INDUCED REGULATOR IN MUSCLE PROTEIN 1"/>
    <property type="match status" value="1"/>
</dbReference>
<feature type="compositionally biased region" description="Polar residues" evidence="1">
    <location>
        <begin position="382"/>
        <end position="392"/>
    </location>
</feature>
<feature type="region of interest" description="Disordered" evidence="1">
    <location>
        <begin position="376"/>
        <end position="526"/>
    </location>
</feature>
<feature type="compositionally biased region" description="Basic and acidic residues" evidence="1">
    <location>
        <begin position="310"/>
        <end position="323"/>
    </location>
</feature>
<feature type="region of interest" description="Disordered" evidence="1">
    <location>
        <begin position="713"/>
        <end position="758"/>
    </location>
</feature>
<accession>A0A3Q3AZW9</accession>
<organism evidence="2 3">
    <name type="scientific">Kryptolebias marmoratus</name>
    <name type="common">Mangrove killifish</name>
    <name type="synonym">Rivulus marmoratus</name>
    <dbReference type="NCBI Taxonomy" id="37003"/>
    <lineage>
        <taxon>Eukaryota</taxon>
        <taxon>Metazoa</taxon>
        <taxon>Chordata</taxon>
        <taxon>Craniata</taxon>
        <taxon>Vertebrata</taxon>
        <taxon>Euteleostomi</taxon>
        <taxon>Actinopterygii</taxon>
        <taxon>Neopterygii</taxon>
        <taxon>Teleostei</taxon>
        <taxon>Neoteleostei</taxon>
        <taxon>Acanthomorphata</taxon>
        <taxon>Ovalentaria</taxon>
        <taxon>Atherinomorphae</taxon>
        <taxon>Cyprinodontiformes</taxon>
        <taxon>Rivulidae</taxon>
        <taxon>Kryptolebias</taxon>
    </lineage>
</organism>
<feature type="compositionally biased region" description="Basic residues" evidence="1">
    <location>
        <begin position="289"/>
        <end position="298"/>
    </location>
</feature>
<dbReference type="Proteomes" id="UP000264800">
    <property type="component" value="Unplaced"/>
</dbReference>
<dbReference type="PANTHER" id="PTHR47282:SF1">
    <property type="entry name" value="PGC-1 AND ERR-INDUCED REGULATOR IN MUSCLE PROTEIN 1"/>
    <property type="match status" value="1"/>
</dbReference>
<reference evidence="2" key="1">
    <citation type="submission" date="2025-08" db="UniProtKB">
        <authorList>
            <consortium name="Ensembl"/>
        </authorList>
    </citation>
    <scope>IDENTIFICATION</scope>
</reference>
<dbReference type="OrthoDB" id="8943218at2759"/>
<feature type="compositionally biased region" description="Basic and acidic residues" evidence="1">
    <location>
        <begin position="464"/>
        <end position="488"/>
    </location>
</feature>
<reference evidence="2" key="2">
    <citation type="submission" date="2025-09" db="UniProtKB">
        <authorList>
            <consortium name="Ensembl"/>
        </authorList>
    </citation>
    <scope>IDENTIFICATION</scope>
</reference>
<evidence type="ECO:0000313" key="3">
    <source>
        <dbReference type="Proteomes" id="UP000264800"/>
    </source>
</evidence>
<dbReference type="GeneTree" id="ENSGT01140000282610"/>
<protein>
    <submittedName>
        <fullName evidence="2">PPARGC1 and ESRR induced regulator, muscle 1</fullName>
    </submittedName>
</protein>
<dbReference type="GO" id="GO:0006355">
    <property type="term" value="P:regulation of DNA-templated transcription"/>
    <property type="evidence" value="ECO:0007669"/>
    <property type="project" value="InterPro"/>
</dbReference>
<evidence type="ECO:0000256" key="1">
    <source>
        <dbReference type="SAM" id="MobiDB-lite"/>
    </source>
</evidence>
<dbReference type="GeneID" id="108236869"/>